<sequence length="114" mass="12197">MANIAAAFTSGLVLGSGAVYAFVSHFTEQSHAMSYKLRWATAALAQAETREGQVGDAKPKAMVAYKWLSLRLSGNAIPLAKTEWNNTVSLAANSVSSADVDTDRLVSLLRKQHS</sequence>
<evidence type="ECO:0000313" key="2">
    <source>
        <dbReference type="Proteomes" id="UP001150907"/>
    </source>
</evidence>
<organism evidence="1 2">
    <name type="scientific">Coemansia thaxteri</name>
    <dbReference type="NCBI Taxonomy" id="2663907"/>
    <lineage>
        <taxon>Eukaryota</taxon>
        <taxon>Fungi</taxon>
        <taxon>Fungi incertae sedis</taxon>
        <taxon>Zoopagomycota</taxon>
        <taxon>Kickxellomycotina</taxon>
        <taxon>Kickxellomycetes</taxon>
        <taxon>Kickxellales</taxon>
        <taxon>Kickxellaceae</taxon>
        <taxon>Coemansia</taxon>
    </lineage>
</organism>
<protein>
    <submittedName>
        <fullName evidence="1">Uncharacterized protein</fullName>
    </submittedName>
</protein>
<gene>
    <name evidence="1" type="ORF">H4R26_003903</name>
</gene>
<dbReference type="OrthoDB" id="5518786at2759"/>
<proteinExistence type="predicted"/>
<dbReference type="AlphaFoldDB" id="A0A9W8EE58"/>
<reference evidence="1" key="1">
    <citation type="submission" date="2022-07" db="EMBL/GenBank/DDBJ databases">
        <title>Phylogenomic reconstructions and comparative analyses of Kickxellomycotina fungi.</title>
        <authorList>
            <person name="Reynolds N.K."/>
            <person name="Stajich J.E."/>
            <person name="Barry K."/>
            <person name="Grigoriev I.V."/>
            <person name="Crous P."/>
            <person name="Smith M.E."/>
        </authorList>
    </citation>
    <scope>NUCLEOTIDE SEQUENCE</scope>
    <source>
        <strain evidence="1">IMI 214461</strain>
    </source>
</reference>
<dbReference type="Proteomes" id="UP001150907">
    <property type="component" value="Unassembled WGS sequence"/>
</dbReference>
<accession>A0A9W8EE58</accession>
<evidence type="ECO:0000313" key="1">
    <source>
        <dbReference type="EMBL" id="KAJ2001864.1"/>
    </source>
</evidence>
<dbReference type="EMBL" id="JANBQF010000358">
    <property type="protein sequence ID" value="KAJ2001864.1"/>
    <property type="molecule type" value="Genomic_DNA"/>
</dbReference>
<name>A0A9W8EE58_9FUNG</name>
<keyword evidence="2" id="KW-1185">Reference proteome</keyword>
<comment type="caution">
    <text evidence="1">The sequence shown here is derived from an EMBL/GenBank/DDBJ whole genome shotgun (WGS) entry which is preliminary data.</text>
</comment>